<evidence type="ECO:0000313" key="2">
    <source>
        <dbReference type="EMBL" id="MCO5725377.1"/>
    </source>
</evidence>
<organism evidence="2 3">
    <name type="scientific">Robiginitalea marina</name>
    <dbReference type="NCBI Taxonomy" id="2954105"/>
    <lineage>
        <taxon>Bacteria</taxon>
        <taxon>Pseudomonadati</taxon>
        <taxon>Bacteroidota</taxon>
        <taxon>Flavobacteriia</taxon>
        <taxon>Flavobacteriales</taxon>
        <taxon>Flavobacteriaceae</taxon>
        <taxon>Robiginitalea</taxon>
    </lineage>
</organism>
<evidence type="ECO:0000259" key="1">
    <source>
        <dbReference type="Pfam" id="PF10988"/>
    </source>
</evidence>
<dbReference type="InterPro" id="IPR021255">
    <property type="entry name" value="DUF2807"/>
</dbReference>
<proteinExistence type="predicted"/>
<reference evidence="2 3" key="1">
    <citation type="submission" date="2022-06" db="EMBL/GenBank/DDBJ databases">
        <authorList>
            <person name="Xuan X."/>
        </authorList>
    </citation>
    <scope>NUCLEOTIDE SEQUENCE [LARGE SCALE GENOMIC DNA]</scope>
    <source>
        <strain evidence="2 3">2V75</strain>
    </source>
</reference>
<feature type="domain" description="Putative auto-transporter adhesin head GIN" evidence="1">
    <location>
        <begin position="46"/>
        <end position="225"/>
    </location>
</feature>
<accession>A0ABT1B0E7</accession>
<gene>
    <name evidence="2" type="ORF">NG653_10950</name>
</gene>
<dbReference type="EMBL" id="JAMXIB010000008">
    <property type="protein sequence ID" value="MCO5725377.1"/>
    <property type="molecule type" value="Genomic_DNA"/>
</dbReference>
<protein>
    <submittedName>
        <fullName evidence="2">DUF2807 domain-containing protein</fullName>
    </submittedName>
</protein>
<comment type="caution">
    <text evidence="2">The sequence shown here is derived from an EMBL/GenBank/DDBJ whole genome shotgun (WGS) entry which is preliminary data.</text>
</comment>
<evidence type="ECO:0000313" key="3">
    <source>
        <dbReference type="Proteomes" id="UP001206312"/>
    </source>
</evidence>
<dbReference type="Proteomes" id="UP001206312">
    <property type="component" value="Unassembled WGS sequence"/>
</dbReference>
<dbReference type="PROSITE" id="PS51257">
    <property type="entry name" value="PROKAR_LIPOPROTEIN"/>
    <property type="match status" value="1"/>
</dbReference>
<dbReference type="RefSeq" id="WP_252741745.1">
    <property type="nucleotide sequence ID" value="NZ_JAMXIB010000008.1"/>
</dbReference>
<name>A0ABT1B0E7_9FLAO</name>
<sequence length="240" mass="25063">MTTIARFTIAIILALLTSSCMFDLNLGSGVRGNGQVVEESREVTENFTEVLASEGLDVYVTQGSASSIRVEADENVIDLIGTDIQDGKLKVHAIENIGRATKKIYVTLPEITSLEASSGSDLVGQGLIKADKIRLSASSGADLKLELMADQVEADCSSGADMQLGGSANLLYADASSGADLNAGELEAKVCRTNASSGADVKVHVLEELTADASSGGDVHYRGEARVETRKSASGSVTKY</sequence>
<dbReference type="Gene3D" id="2.160.20.120">
    <property type="match status" value="1"/>
</dbReference>
<keyword evidence="3" id="KW-1185">Reference proteome</keyword>
<dbReference type="Pfam" id="PF10988">
    <property type="entry name" value="DUF2807"/>
    <property type="match status" value="1"/>
</dbReference>